<feature type="non-terminal residue" evidence="3">
    <location>
        <position position="101"/>
    </location>
</feature>
<dbReference type="GO" id="GO:0046872">
    <property type="term" value="F:metal ion binding"/>
    <property type="evidence" value="ECO:0007669"/>
    <property type="project" value="UniProtKB-KW"/>
</dbReference>
<dbReference type="InterPro" id="IPR037523">
    <property type="entry name" value="VOC_core"/>
</dbReference>
<gene>
    <name evidence="3" type="ORF">METZ01_LOCUS496947</name>
</gene>
<dbReference type="Gene3D" id="3.10.180.10">
    <property type="entry name" value="2,3-Dihydroxybiphenyl 1,2-Dioxygenase, domain 1"/>
    <property type="match status" value="1"/>
</dbReference>
<dbReference type="PROSITE" id="PS51819">
    <property type="entry name" value="VOC"/>
    <property type="match status" value="1"/>
</dbReference>
<dbReference type="EMBL" id="UINC01217480">
    <property type="protein sequence ID" value="SVE44093.1"/>
    <property type="molecule type" value="Genomic_DNA"/>
</dbReference>
<dbReference type="PANTHER" id="PTHR43048">
    <property type="entry name" value="METHYLMALONYL-COA EPIMERASE"/>
    <property type="match status" value="1"/>
</dbReference>
<keyword evidence="1" id="KW-0479">Metal-binding</keyword>
<sequence length="101" mass="11527">MGIQVKRVGHIGILVSDFERSFKFYTETMGCKVTNRRQGPDGRETAFLRFDEEHHDFVIAQAPEEADVTADQGGTRLIQQIAFLVEDREAYLDALAHLHKH</sequence>
<dbReference type="PANTHER" id="PTHR43048:SF3">
    <property type="entry name" value="METHYLMALONYL-COA EPIMERASE, MITOCHONDRIAL"/>
    <property type="match status" value="1"/>
</dbReference>
<organism evidence="3">
    <name type="scientific">marine metagenome</name>
    <dbReference type="NCBI Taxonomy" id="408172"/>
    <lineage>
        <taxon>unclassified sequences</taxon>
        <taxon>metagenomes</taxon>
        <taxon>ecological metagenomes</taxon>
    </lineage>
</organism>
<evidence type="ECO:0000259" key="2">
    <source>
        <dbReference type="PROSITE" id="PS51819"/>
    </source>
</evidence>
<dbReference type="Pfam" id="PF00903">
    <property type="entry name" value="Glyoxalase"/>
    <property type="match status" value="1"/>
</dbReference>
<dbReference type="GO" id="GO:0004493">
    <property type="term" value="F:methylmalonyl-CoA epimerase activity"/>
    <property type="evidence" value="ECO:0007669"/>
    <property type="project" value="TreeGrafter"/>
</dbReference>
<evidence type="ECO:0000313" key="3">
    <source>
        <dbReference type="EMBL" id="SVE44093.1"/>
    </source>
</evidence>
<proteinExistence type="predicted"/>
<dbReference type="SUPFAM" id="SSF54593">
    <property type="entry name" value="Glyoxalase/Bleomycin resistance protein/Dihydroxybiphenyl dioxygenase"/>
    <property type="match status" value="1"/>
</dbReference>
<dbReference type="GO" id="GO:0046491">
    <property type="term" value="P:L-methylmalonyl-CoA metabolic process"/>
    <property type="evidence" value="ECO:0007669"/>
    <property type="project" value="TreeGrafter"/>
</dbReference>
<name>A0A383DIF3_9ZZZZ</name>
<dbReference type="InterPro" id="IPR051785">
    <property type="entry name" value="MMCE/EMCE_epimerase"/>
</dbReference>
<evidence type="ECO:0000256" key="1">
    <source>
        <dbReference type="ARBA" id="ARBA00022723"/>
    </source>
</evidence>
<protein>
    <recommendedName>
        <fullName evidence="2">VOC domain-containing protein</fullName>
    </recommendedName>
</protein>
<reference evidence="3" key="1">
    <citation type="submission" date="2018-05" db="EMBL/GenBank/DDBJ databases">
        <authorList>
            <person name="Lanie J.A."/>
            <person name="Ng W.-L."/>
            <person name="Kazmierczak K.M."/>
            <person name="Andrzejewski T.M."/>
            <person name="Davidsen T.M."/>
            <person name="Wayne K.J."/>
            <person name="Tettelin H."/>
            <person name="Glass J.I."/>
            <person name="Rusch D."/>
            <person name="Podicherti R."/>
            <person name="Tsui H.-C.T."/>
            <person name="Winkler M.E."/>
        </authorList>
    </citation>
    <scope>NUCLEOTIDE SEQUENCE</scope>
</reference>
<dbReference type="AlphaFoldDB" id="A0A383DIF3"/>
<dbReference type="InterPro" id="IPR004360">
    <property type="entry name" value="Glyas_Fos-R_dOase_dom"/>
</dbReference>
<feature type="domain" description="VOC" evidence="2">
    <location>
        <begin position="7"/>
        <end position="101"/>
    </location>
</feature>
<dbReference type="InterPro" id="IPR029068">
    <property type="entry name" value="Glyas_Bleomycin-R_OHBP_Dase"/>
</dbReference>
<accession>A0A383DIF3</accession>